<reference evidence="1" key="1">
    <citation type="submission" date="2021-02" db="EMBL/GenBank/DDBJ databases">
        <authorList>
            <consortium name="DOE Joint Genome Institute"/>
            <person name="Ahrendt S."/>
            <person name="Looney B.P."/>
            <person name="Miyauchi S."/>
            <person name="Morin E."/>
            <person name="Drula E."/>
            <person name="Courty P.E."/>
            <person name="Chicoki N."/>
            <person name="Fauchery L."/>
            <person name="Kohler A."/>
            <person name="Kuo A."/>
            <person name="Labutti K."/>
            <person name="Pangilinan J."/>
            <person name="Lipzen A."/>
            <person name="Riley R."/>
            <person name="Andreopoulos W."/>
            <person name="He G."/>
            <person name="Johnson J."/>
            <person name="Barry K.W."/>
            <person name="Grigoriev I.V."/>
            <person name="Nagy L."/>
            <person name="Hibbett D."/>
            <person name="Henrissat B."/>
            <person name="Matheny P.B."/>
            <person name="Labbe J."/>
            <person name="Martin F."/>
        </authorList>
    </citation>
    <scope>NUCLEOTIDE SEQUENCE</scope>
    <source>
        <strain evidence="1">EC-137</strain>
    </source>
</reference>
<evidence type="ECO:0000313" key="1">
    <source>
        <dbReference type="EMBL" id="KAI0035587.1"/>
    </source>
</evidence>
<protein>
    <submittedName>
        <fullName evidence="1">Uncharacterized protein</fullName>
    </submittedName>
</protein>
<reference evidence="1" key="2">
    <citation type="journal article" date="2022" name="New Phytol.">
        <title>Evolutionary transition to the ectomycorrhizal habit in the genomes of a hyperdiverse lineage of mushroom-forming fungi.</title>
        <authorList>
            <person name="Looney B."/>
            <person name="Miyauchi S."/>
            <person name="Morin E."/>
            <person name="Drula E."/>
            <person name="Courty P.E."/>
            <person name="Kohler A."/>
            <person name="Kuo A."/>
            <person name="LaButti K."/>
            <person name="Pangilinan J."/>
            <person name="Lipzen A."/>
            <person name="Riley R."/>
            <person name="Andreopoulos W."/>
            <person name="He G."/>
            <person name="Johnson J."/>
            <person name="Nolan M."/>
            <person name="Tritt A."/>
            <person name="Barry K.W."/>
            <person name="Grigoriev I.V."/>
            <person name="Nagy L.G."/>
            <person name="Hibbett D."/>
            <person name="Henrissat B."/>
            <person name="Matheny P.B."/>
            <person name="Labbe J."/>
            <person name="Martin F.M."/>
        </authorList>
    </citation>
    <scope>NUCLEOTIDE SEQUENCE</scope>
    <source>
        <strain evidence="1">EC-137</strain>
    </source>
</reference>
<dbReference type="EMBL" id="MU273482">
    <property type="protein sequence ID" value="KAI0035587.1"/>
    <property type="molecule type" value="Genomic_DNA"/>
</dbReference>
<dbReference type="Proteomes" id="UP000814128">
    <property type="component" value="Unassembled WGS sequence"/>
</dbReference>
<organism evidence="1 2">
    <name type="scientific">Vararia minispora EC-137</name>
    <dbReference type="NCBI Taxonomy" id="1314806"/>
    <lineage>
        <taxon>Eukaryota</taxon>
        <taxon>Fungi</taxon>
        <taxon>Dikarya</taxon>
        <taxon>Basidiomycota</taxon>
        <taxon>Agaricomycotina</taxon>
        <taxon>Agaricomycetes</taxon>
        <taxon>Russulales</taxon>
        <taxon>Lachnocladiaceae</taxon>
        <taxon>Vararia</taxon>
    </lineage>
</organism>
<feature type="non-terminal residue" evidence="1">
    <location>
        <position position="67"/>
    </location>
</feature>
<evidence type="ECO:0000313" key="2">
    <source>
        <dbReference type="Proteomes" id="UP000814128"/>
    </source>
</evidence>
<name>A0ACB8QVL5_9AGAM</name>
<accession>A0ACB8QVL5</accession>
<sequence>MSLAALPVELIHHVATHADAPGLAALSRTSRSLHAAADRALYRDLALSSRSLPAILTLSRRPLLASH</sequence>
<keyword evidence="2" id="KW-1185">Reference proteome</keyword>
<gene>
    <name evidence="1" type="ORF">K488DRAFT_82904</name>
</gene>
<comment type="caution">
    <text evidence="1">The sequence shown here is derived from an EMBL/GenBank/DDBJ whole genome shotgun (WGS) entry which is preliminary data.</text>
</comment>
<proteinExistence type="predicted"/>